<organism evidence="2">
    <name type="scientific">freshwater metagenome</name>
    <dbReference type="NCBI Taxonomy" id="449393"/>
    <lineage>
        <taxon>unclassified sequences</taxon>
        <taxon>metagenomes</taxon>
        <taxon>ecological metagenomes</taxon>
    </lineage>
</organism>
<accession>A0A6J6DMJ3</accession>
<reference evidence="2" key="1">
    <citation type="submission" date="2020-05" db="EMBL/GenBank/DDBJ databases">
        <authorList>
            <person name="Chiriac C."/>
            <person name="Salcher M."/>
            <person name="Ghai R."/>
            <person name="Kavagutti S V."/>
        </authorList>
    </citation>
    <scope>NUCLEOTIDE SEQUENCE</scope>
</reference>
<proteinExistence type="predicted"/>
<dbReference type="InterPro" id="IPR036526">
    <property type="entry name" value="C-N_Hydrolase_sf"/>
</dbReference>
<dbReference type="PANTHER" id="PTHR23088">
    <property type="entry name" value="NITRILASE-RELATED"/>
    <property type="match status" value="1"/>
</dbReference>
<dbReference type="EMBL" id="CAEZTM010000011">
    <property type="protein sequence ID" value="CAB4565352.1"/>
    <property type="molecule type" value="Genomic_DNA"/>
</dbReference>
<dbReference type="AlphaFoldDB" id="A0A6J6DMJ3"/>
<sequence>MSEGLLNVALAQYAPLATSGGNLAAVSEIVAGATSQGAQIVVVPEYSQAFLPGQYEAWGNLAEGADGEFVTGLAEISAAHDGVIIVAGMLRRGENSLPTNTIVAVGPQGVVAEADKIHLYDAFGHTESSFVAPGTIAEPRLLDIGGLRLGFLACYDLRFPEVTRRLVDAGATAVVVPAQWVPGEHKLSHWQALLKARAIESQCYVLAAGQPAPHGVGYSTVIDPWGVVLGELGPDAGVLHGQLDSSVVSAVREINPVSLARRFDICEKP</sequence>
<evidence type="ECO:0000259" key="1">
    <source>
        <dbReference type="PROSITE" id="PS50263"/>
    </source>
</evidence>
<dbReference type="InterPro" id="IPR003010">
    <property type="entry name" value="C-N_Hydrolase"/>
</dbReference>
<dbReference type="CDD" id="cd07581">
    <property type="entry name" value="nitrilase_3"/>
    <property type="match status" value="1"/>
</dbReference>
<protein>
    <submittedName>
        <fullName evidence="2">Unannotated protein</fullName>
    </submittedName>
</protein>
<dbReference type="SUPFAM" id="SSF56317">
    <property type="entry name" value="Carbon-nitrogen hydrolase"/>
    <property type="match status" value="1"/>
</dbReference>
<dbReference type="PANTHER" id="PTHR23088:SF27">
    <property type="entry name" value="DEAMINATED GLUTATHIONE AMIDASE"/>
    <property type="match status" value="1"/>
</dbReference>
<dbReference type="PROSITE" id="PS50263">
    <property type="entry name" value="CN_HYDROLASE"/>
    <property type="match status" value="1"/>
</dbReference>
<feature type="domain" description="CN hydrolase" evidence="1">
    <location>
        <begin position="6"/>
        <end position="245"/>
    </location>
</feature>
<dbReference type="Gene3D" id="3.60.110.10">
    <property type="entry name" value="Carbon-nitrogen hydrolase"/>
    <property type="match status" value="1"/>
</dbReference>
<gene>
    <name evidence="2" type="ORF">UFOPK1684_00385</name>
</gene>
<evidence type="ECO:0000313" key="2">
    <source>
        <dbReference type="EMBL" id="CAB4565352.1"/>
    </source>
</evidence>
<dbReference type="Pfam" id="PF00795">
    <property type="entry name" value="CN_hydrolase"/>
    <property type="match status" value="1"/>
</dbReference>
<name>A0A6J6DMJ3_9ZZZZ</name>